<dbReference type="InterPro" id="IPR014710">
    <property type="entry name" value="RmlC-like_jellyroll"/>
</dbReference>
<dbReference type="CDD" id="cd02231">
    <property type="entry name" value="cupin_BLL6423-like"/>
    <property type="match status" value="1"/>
</dbReference>
<comment type="caution">
    <text evidence="2">The sequence shown here is derived from an EMBL/GenBank/DDBJ whole genome shotgun (WGS) entry which is preliminary data.</text>
</comment>
<dbReference type="PANTHER" id="PTHR36156:SF2">
    <property type="entry name" value="CUPIN TYPE-2 DOMAIN-CONTAINING PROTEIN"/>
    <property type="match status" value="1"/>
</dbReference>
<dbReference type="InterPro" id="IPR047142">
    <property type="entry name" value="OryJ/VirC-like"/>
</dbReference>
<dbReference type="EMBL" id="JAQJZL010000004">
    <property type="protein sequence ID" value="KAJ6044386.1"/>
    <property type="molecule type" value="Genomic_DNA"/>
</dbReference>
<evidence type="ECO:0000313" key="2">
    <source>
        <dbReference type="EMBL" id="KAJ6044386.1"/>
    </source>
</evidence>
<dbReference type="AlphaFoldDB" id="A0AAD6IED3"/>
<dbReference type="SUPFAM" id="SSF51182">
    <property type="entry name" value="RmlC-like cupins"/>
    <property type="match status" value="1"/>
</dbReference>
<dbReference type="Proteomes" id="UP001219568">
    <property type="component" value="Unassembled WGS sequence"/>
</dbReference>
<gene>
    <name evidence="2" type="ORF">N7460_005741</name>
</gene>
<protein>
    <recommendedName>
        <fullName evidence="1">Cupin type-2 domain-containing protein</fullName>
    </recommendedName>
</protein>
<proteinExistence type="predicted"/>
<feature type="domain" description="Cupin type-2" evidence="1">
    <location>
        <begin position="82"/>
        <end position="147"/>
    </location>
</feature>
<dbReference type="InterPro" id="IPR011051">
    <property type="entry name" value="RmlC_Cupin_sf"/>
</dbReference>
<organism evidence="2 3">
    <name type="scientific">Penicillium canescens</name>
    <dbReference type="NCBI Taxonomy" id="5083"/>
    <lineage>
        <taxon>Eukaryota</taxon>
        <taxon>Fungi</taxon>
        <taxon>Dikarya</taxon>
        <taxon>Ascomycota</taxon>
        <taxon>Pezizomycotina</taxon>
        <taxon>Eurotiomycetes</taxon>
        <taxon>Eurotiomycetidae</taxon>
        <taxon>Eurotiales</taxon>
        <taxon>Aspergillaceae</taxon>
        <taxon>Penicillium</taxon>
    </lineage>
</organism>
<keyword evidence="3" id="KW-1185">Reference proteome</keyword>
<sequence length="167" mass="18178">MTSTQPRIPDTRIVVTGHTESGAAIFIRDQKLEANAVSDGTYLNPLWSTHESPADIKPVEKNEIELADLAAASTGSFFSAYDLPPGYSGPLHRSHTIDYIIVVRGTVALTTEKGSCVSLREGDAMVQQGTMHSWSNESDKWARLVSVMLLAKPVVVNGKELQSVWPL</sequence>
<dbReference type="InterPro" id="IPR013096">
    <property type="entry name" value="Cupin_2"/>
</dbReference>
<evidence type="ECO:0000259" key="1">
    <source>
        <dbReference type="Pfam" id="PF07883"/>
    </source>
</evidence>
<dbReference type="Pfam" id="PF07883">
    <property type="entry name" value="Cupin_2"/>
    <property type="match status" value="1"/>
</dbReference>
<dbReference type="Gene3D" id="2.60.120.10">
    <property type="entry name" value="Jelly Rolls"/>
    <property type="match status" value="1"/>
</dbReference>
<reference evidence="2" key="2">
    <citation type="submission" date="2023-01" db="EMBL/GenBank/DDBJ databases">
        <authorList>
            <person name="Petersen C."/>
        </authorList>
    </citation>
    <scope>NUCLEOTIDE SEQUENCE</scope>
    <source>
        <strain evidence="2">IBT 15450</strain>
    </source>
</reference>
<name>A0AAD6IED3_PENCN</name>
<evidence type="ECO:0000313" key="3">
    <source>
        <dbReference type="Proteomes" id="UP001219568"/>
    </source>
</evidence>
<reference evidence="2" key="1">
    <citation type="journal article" date="2023" name="IMA Fungus">
        <title>Comparative genomic study of the Penicillium genus elucidates a diverse pangenome and 15 lateral gene transfer events.</title>
        <authorList>
            <person name="Petersen C."/>
            <person name="Sorensen T."/>
            <person name="Nielsen M.R."/>
            <person name="Sondergaard T.E."/>
            <person name="Sorensen J.L."/>
            <person name="Fitzpatrick D.A."/>
            <person name="Frisvad J.C."/>
            <person name="Nielsen K.L."/>
        </authorList>
    </citation>
    <scope>NUCLEOTIDE SEQUENCE</scope>
    <source>
        <strain evidence="2">IBT 15450</strain>
    </source>
</reference>
<accession>A0AAD6IED3</accession>
<dbReference type="PANTHER" id="PTHR36156">
    <property type="entry name" value="SLR2101 PROTEIN"/>
    <property type="match status" value="1"/>
</dbReference>